<feature type="compositionally biased region" description="Polar residues" evidence="5">
    <location>
        <begin position="54"/>
        <end position="73"/>
    </location>
</feature>
<feature type="region of interest" description="Disordered" evidence="5">
    <location>
        <begin position="408"/>
        <end position="436"/>
    </location>
</feature>
<dbReference type="PANTHER" id="PTHR47255:SF4">
    <property type="entry name" value="GATA ZINC FINGER DOMAIN-CONTAINING PROTEIN 12"/>
    <property type="match status" value="1"/>
</dbReference>
<keyword evidence="3" id="KW-0862">Zinc</keyword>
<dbReference type="STRING" id="5786.F0ZAP6"/>
<dbReference type="GO" id="GO:0006355">
    <property type="term" value="P:regulation of DNA-templated transcription"/>
    <property type="evidence" value="ECO:0007669"/>
    <property type="project" value="InterPro"/>
</dbReference>
<dbReference type="SUPFAM" id="SSF57716">
    <property type="entry name" value="Glucocorticoid receptor-like (DNA-binding domain)"/>
    <property type="match status" value="1"/>
</dbReference>
<feature type="region of interest" description="Disordered" evidence="5">
    <location>
        <begin position="290"/>
        <end position="383"/>
    </location>
</feature>
<dbReference type="InterPro" id="IPR013088">
    <property type="entry name" value="Znf_NHR/GATA"/>
</dbReference>
<feature type="compositionally biased region" description="Polar residues" evidence="5">
    <location>
        <begin position="162"/>
        <end position="172"/>
    </location>
</feature>
<evidence type="ECO:0000313" key="7">
    <source>
        <dbReference type="EMBL" id="EGC38925.1"/>
    </source>
</evidence>
<dbReference type="FunCoup" id="F0ZAP6">
    <property type="interactions" value="398"/>
</dbReference>
<feature type="compositionally biased region" description="Low complexity" evidence="5">
    <location>
        <begin position="787"/>
        <end position="807"/>
    </location>
</feature>
<feature type="region of interest" description="Disordered" evidence="5">
    <location>
        <begin position="778"/>
        <end position="807"/>
    </location>
</feature>
<keyword evidence="1" id="KW-0479">Metal-binding</keyword>
<feature type="compositionally biased region" description="Low complexity" evidence="5">
    <location>
        <begin position="246"/>
        <end position="272"/>
    </location>
</feature>
<dbReference type="PROSITE" id="PS50114">
    <property type="entry name" value="GATA_ZN_FINGER_2"/>
    <property type="match status" value="1"/>
</dbReference>
<feature type="region of interest" description="Disordered" evidence="5">
    <location>
        <begin position="564"/>
        <end position="589"/>
    </location>
</feature>
<gene>
    <name evidence="7" type="ORF">DICPUDRAFT_96721</name>
</gene>
<evidence type="ECO:0000313" key="8">
    <source>
        <dbReference type="Proteomes" id="UP000001064"/>
    </source>
</evidence>
<dbReference type="Gene3D" id="3.30.50.10">
    <property type="entry name" value="Erythroid Transcription Factor GATA-1, subunit A"/>
    <property type="match status" value="1"/>
</dbReference>
<dbReference type="Proteomes" id="UP000001064">
    <property type="component" value="Unassembled WGS sequence"/>
</dbReference>
<feature type="domain" description="GATA-type" evidence="6">
    <location>
        <begin position="645"/>
        <end position="678"/>
    </location>
</feature>
<evidence type="ECO:0000256" key="1">
    <source>
        <dbReference type="ARBA" id="ARBA00022723"/>
    </source>
</evidence>
<dbReference type="InParanoid" id="F0ZAP6"/>
<feature type="compositionally biased region" description="Low complexity" evidence="5">
    <location>
        <begin position="297"/>
        <end position="342"/>
    </location>
</feature>
<protein>
    <recommendedName>
        <fullName evidence="6">GATA-type domain-containing protein</fullName>
    </recommendedName>
</protein>
<feature type="compositionally biased region" description="Low complexity" evidence="5">
    <location>
        <begin position="212"/>
        <end position="228"/>
    </location>
</feature>
<feature type="compositionally biased region" description="Polar residues" evidence="5">
    <location>
        <begin position="503"/>
        <end position="512"/>
    </location>
</feature>
<reference evidence="8" key="1">
    <citation type="journal article" date="2011" name="Genome Biol.">
        <title>Comparative genomics of the social amoebae Dictyostelium discoideum and Dictyostelium purpureum.</title>
        <authorList>
            <consortium name="US DOE Joint Genome Institute (JGI-PGF)"/>
            <person name="Sucgang R."/>
            <person name="Kuo A."/>
            <person name="Tian X."/>
            <person name="Salerno W."/>
            <person name="Parikh A."/>
            <person name="Feasley C.L."/>
            <person name="Dalin E."/>
            <person name="Tu H."/>
            <person name="Huang E."/>
            <person name="Barry K."/>
            <person name="Lindquist E."/>
            <person name="Shapiro H."/>
            <person name="Bruce D."/>
            <person name="Schmutz J."/>
            <person name="Salamov A."/>
            <person name="Fey P."/>
            <person name="Gaudet P."/>
            <person name="Anjard C."/>
            <person name="Babu M.M."/>
            <person name="Basu S."/>
            <person name="Bushmanova Y."/>
            <person name="van der Wel H."/>
            <person name="Katoh-Kurasawa M."/>
            <person name="Dinh C."/>
            <person name="Coutinho P.M."/>
            <person name="Saito T."/>
            <person name="Elias M."/>
            <person name="Schaap P."/>
            <person name="Kay R.R."/>
            <person name="Henrissat B."/>
            <person name="Eichinger L."/>
            <person name="Rivero F."/>
            <person name="Putnam N.H."/>
            <person name="West C.M."/>
            <person name="Loomis W.F."/>
            <person name="Chisholm R.L."/>
            <person name="Shaulsky G."/>
            <person name="Strassmann J.E."/>
            <person name="Queller D.C."/>
            <person name="Kuspa A."/>
            <person name="Grigoriev I.V."/>
        </authorList>
    </citation>
    <scope>NUCLEOTIDE SEQUENCE [LARGE SCALE GENOMIC DNA]</scope>
    <source>
        <strain evidence="8">QSDP1</strain>
    </source>
</reference>
<feature type="region of interest" description="Disordered" evidence="5">
    <location>
        <begin position="54"/>
        <end position="228"/>
    </location>
</feature>
<evidence type="ECO:0000256" key="4">
    <source>
        <dbReference type="PROSITE-ProRule" id="PRU00094"/>
    </source>
</evidence>
<feature type="compositionally biased region" description="Low complexity" evidence="5">
    <location>
        <begin position="408"/>
        <end position="427"/>
    </location>
</feature>
<dbReference type="GO" id="GO:0000976">
    <property type="term" value="F:transcription cis-regulatory region binding"/>
    <property type="evidence" value="ECO:0000318"/>
    <property type="project" value="GO_Central"/>
</dbReference>
<dbReference type="EMBL" id="GL870966">
    <property type="protein sequence ID" value="EGC38925.1"/>
    <property type="molecule type" value="Genomic_DNA"/>
</dbReference>
<feature type="region of interest" description="Disordered" evidence="5">
    <location>
        <begin position="503"/>
        <end position="535"/>
    </location>
</feature>
<proteinExistence type="predicted"/>
<dbReference type="OrthoDB" id="2162994at2759"/>
<feature type="region of interest" description="Disordered" evidence="5">
    <location>
        <begin position="246"/>
        <end position="277"/>
    </location>
</feature>
<keyword evidence="2 4" id="KW-0863">Zinc-finger</keyword>
<feature type="compositionally biased region" description="Low complexity" evidence="5">
    <location>
        <begin position="105"/>
        <end position="119"/>
    </location>
</feature>
<feature type="compositionally biased region" description="Low complexity" evidence="5">
    <location>
        <begin position="130"/>
        <end position="161"/>
    </location>
</feature>
<evidence type="ECO:0000259" key="6">
    <source>
        <dbReference type="PROSITE" id="PS50114"/>
    </source>
</evidence>
<dbReference type="InterPro" id="IPR052138">
    <property type="entry name" value="GATA_ZnFinger_Domain"/>
</dbReference>
<evidence type="ECO:0000256" key="3">
    <source>
        <dbReference type="ARBA" id="ARBA00022833"/>
    </source>
</evidence>
<feature type="compositionally biased region" description="Low complexity" evidence="5">
    <location>
        <begin position="354"/>
        <end position="383"/>
    </location>
</feature>
<feature type="compositionally biased region" description="Polar residues" evidence="5">
    <location>
        <begin position="88"/>
        <end position="104"/>
    </location>
</feature>
<sequence>MKYSVDFPNGSNLYSIDNLNNNTNTINYFYNNSPTSNSNTDTELYGNFKPNFMNQPDLQPMSNITSYSMNGDQSLGGMDSNKLRWNQPPLTNTTGYPQQPQQHDNTNTSTSENSTCNNSPVSQSTSYMGNQNINQSSSPNVSSNNILNSSNNSSSSLIINNTLPSTSPNVLSAPNKKRQRDDEINTSNNNNSYIDPFALRDDKDFNQSTNSNLDNTNLQQNFNNSNINDSTKEINIKIKKDNTTSNIQQTATTQASNTTTANTANNKNQQTSGNLKLPSIHHLEFEVDRNAKKDDNSSGNNTSSNNTNTTNTVNNSSTNTTNTANTSNPNNTSNQSSSSPNNQKKRKTKPSKYSITPTNPLTPTSSSTNSSIGASPISSSSNIPFNVQSTLSSNSLQSYMNPTDYSSMVSTYHSPTSSSTTSSSVTSPLINQYGTNPTAHPLSNQFYSSLAGAQTNDTSYFQSSVILSPFQKSHNPTNPLSSYGSTGDLNDYMSLNSSYYGNNTGSGMNTPQGMGHSPSHDYSSNPTTMAKNQYDSTSSLSLLSSLGDNNLNKSHTTNYYSSALASTTPSSTSTNQTTLTSNSNTTNKLTTTTTGHIKYEPNSSTNYHDQISQSHLYQNNFTYYDQSFPHPPVKKTHRRRPANIDKSTLYCHNCGTKNTPEWRRGPSGPATLCNACGLAYAKKQREEETNLHKLLLHSNSYSYHRGNMLESYVTPSLLPLFNTAASVPYMSTSNNNQNNTTAAATTHQTAYTNSYNIPNTAAATNTYTNSSFKPLTFSSLKTPNERNLNSTNTTNTNKTNYTLNGSI</sequence>
<dbReference type="SMART" id="SM00401">
    <property type="entry name" value="ZnF_GATA"/>
    <property type="match status" value="1"/>
</dbReference>
<evidence type="ECO:0000256" key="2">
    <source>
        <dbReference type="ARBA" id="ARBA00022771"/>
    </source>
</evidence>
<feature type="compositionally biased region" description="Polar residues" evidence="5">
    <location>
        <begin position="520"/>
        <end position="535"/>
    </location>
</feature>
<dbReference type="GO" id="GO:0031287">
    <property type="term" value="P:positive regulation of sorocarp stalk cell differentiation"/>
    <property type="evidence" value="ECO:0007669"/>
    <property type="project" value="EnsemblProtists"/>
</dbReference>
<dbReference type="VEuPathDB" id="AmoebaDB:DICPUDRAFT_96721"/>
<dbReference type="eggNOG" id="KOG1601">
    <property type="taxonomic scope" value="Eukaryota"/>
</dbReference>
<dbReference type="PROSITE" id="PS00344">
    <property type="entry name" value="GATA_ZN_FINGER_1"/>
    <property type="match status" value="1"/>
</dbReference>
<dbReference type="CDD" id="cd00202">
    <property type="entry name" value="ZnF_GATA"/>
    <property type="match status" value="1"/>
</dbReference>
<keyword evidence="8" id="KW-1185">Reference proteome</keyword>
<dbReference type="PANTHER" id="PTHR47255">
    <property type="entry name" value="GATA TRANSCRIPTION FACTOR 22-RELATED"/>
    <property type="match status" value="1"/>
</dbReference>
<feature type="compositionally biased region" description="Polar residues" evidence="5">
    <location>
        <begin position="120"/>
        <end position="129"/>
    </location>
</feature>
<dbReference type="InterPro" id="IPR000679">
    <property type="entry name" value="Znf_GATA"/>
</dbReference>
<dbReference type="RefSeq" id="XP_003284490.1">
    <property type="nucleotide sequence ID" value="XM_003284442.1"/>
</dbReference>
<dbReference type="Pfam" id="PF00320">
    <property type="entry name" value="GATA"/>
    <property type="match status" value="1"/>
</dbReference>
<name>F0ZAP6_DICPU</name>
<dbReference type="GO" id="GO:0008270">
    <property type="term" value="F:zinc ion binding"/>
    <property type="evidence" value="ECO:0007669"/>
    <property type="project" value="UniProtKB-KW"/>
</dbReference>
<accession>F0ZAP6</accession>
<dbReference type="GeneID" id="10506276"/>
<dbReference type="AlphaFoldDB" id="F0ZAP6"/>
<evidence type="ECO:0000256" key="5">
    <source>
        <dbReference type="SAM" id="MobiDB-lite"/>
    </source>
</evidence>
<dbReference type="KEGG" id="dpp:DICPUDRAFT_96721"/>
<organism evidence="7 8">
    <name type="scientific">Dictyostelium purpureum</name>
    <name type="common">Slime mold</name>
    <dbReference type="NCBI Taxonomy" id="5786"/>
    <lineage>
        <taxon>Eukaryota</taxon>
        <taxon>Amoebozoa</taxon>
        <taxon>Evosea</taxon>
        <taxon>Eumycetozoa</taxon>
        <taxon>Dictyostelia</taxon>
        <taxon>Dictyosteliales</taxon>
        <taxon>Dictyosteliaceae</taxon>
        <taxon>Dictyostelium</taxon>
    </lineage>
</organism>
<dbReference type="GO" id="GO:0010628">
    <property type="term" value="P:positive regulation of gene expression"/>
    <property type="evidence" value="ECO:0007669"/>
    <property type="project" value="EnsemblProtists"/>
</dbReference>
<dbReference type="OMA" id="HRGNMLE"/>